<dbReference type="AlphaFoldDB" id="A0AB33TG37"/>
<evidence type="ECO:0000256" key="1">
    <source>
        <dbReference type="SAM" id="MobiDB-lite"/>
    </source>
</evidence>
<proteinExistence type="predicted"/>
<reference evidence="2 3" key="1">
    <citation type="submission" date="2015-03" db="EMBL/GenBank/DDBJ databases">
        <authorList>
            <consortium name="Pathogen Informatics"/>
            <person name="Murphy D."/>
        </authorList>
    </citation>
    <scope>NUCLEOTIDE SEQUENCE [LARGE SCALE GENOMIC DNA]</scope>
    <source>
        <strain evidence="2 3">PAP036</strain>
    </source>
</reference>
<name>A0AB33TG37_9MYCO</name>
<dbReference type="Proteomes" id="UP000038487">
    <property type="component" value="Unassembled WGS sequence"/>
</dbReference>
<evidence type="ECO:0000313" key="3">
    <source>
        <dbReference type="Proteomes" id="UP000038487"/>
    </source>
</evidence>
<feature type="region of interest" description="Disordered" evidence="1">
    <location>
        <begin position="134"/>
        <end position="193"/>
    </location>
</feature>
<accession>A0AB33TG37</accession>
<sequence length="316" mass="34198">MPRDHGRILTIIWRDKDFQQRSVEAQRMYMLLLSQPNVNNAGVLPLQLSKWAKGCDQTSVADVRRATSELAEHLYVAYDEDTEELLVRSYIRNDGVLKHKYLFANALKCAQAVESPSLRAVLAAELRRTRRADAVTVANQIDPSGPGPDGTPTDPRPDGDPTPPDSDLDGIEMPSETDPDGIENPSQSDVPLECHSDGIAITRGKGKGKGKGKGSPWVGGYVGEAPTRCPKHINDPHPPNCRDCMTARLAAEAAAEEAAERQKSDRAAALARREACTRCQGGGWIEADDGSGVLPCTCRKPLQLVPHPADARRAAG</sequence>
<dbReference type="RefSeq" id="WP_052536740.1">
    <property type="nucleotide sequence ID" value="NZ_CSUW01000016.1"/>
</dbReference>
<protein>
    <submittedName>
        <fullName evidence="2">Uncharacterized protein</fullName>
    </submittedName>
</protein>
<feature type="compositionally biased region" description="Low complexity" evidence="1">
    <location>
        <begin position="134"/>
        <end position="144"/>
    </location>
</feature>
<organism evidence="2 3">
    <name type="scientific">Mycobacteroides abscessus</name>
    <dbReference type="NCBI Taxonomy" id="36809"/>
    <lineage>
        <taxon>Bacteria</taxon>
        <taxon>Bacillati</taxon>
        <taxon>Actinomycetota</taxon>
        <taxon>Actinomycetes</taxon>
        <taxon>Mycobacteriales</taxon>
        <taxon>Mycobacteriaceae</taxon>
        <taxon>Mycobacteroides</taxon>
    </lineage>
</organism>
<gene>
    <name evidence="2" type="ORF">ERS075527_05077</name>
</gene>
<feature type="compositionally biased region" description="Acidic residues" evidence="1">
    <location>
        <begin position="166"/>
        <end position="181"/>
    </location>
</feature>
<dbReference type="EMBL" id="CSUW01000016">
    <property type="protein sequence ID" value="CPT66836.1"/>
    <property type="molecule type" value="Genomic_DNA"/>
</dbReference>
<comment type="caution">
    <text evidence="2">The sequence shown here is derived from an EMBL/GenBank/DDBJ whole genome shotgun (WGS) entry which is preliminary data.</text>
</comment>
<evidence type="ECO:0000313" key="2">
    <source>
        <dbReference type="EMBL" id="CPT66836.1"/>
    </source>
</evidence>